<dbReference type="InterPro" id="IPR039261">
    <property type="entry name" value="FNR_nucleotide-bd"/>
</dbReference>
<reference evidence="2" key="1">
    <citation type="journal article" date="2014" name="Int. J. Syst. Evol. Microbiol.">
        <title>Complete genome sequence of Corynebacterium casei LMG S-19264T (=DSM 44701T), isolated from a smear-ripened cheese.</title>
        <authorList>
            <consortium name="US DOE Joint Genome Institute (JGI-PGF)"/>
            <person name="Walter F."/>
            <person name="Albersmeier A."/>
            <person name="Kalinowski J."/>
            <person name="Ruckert C."/>
        </authorList>
    </citation>
    <scope>NUCLEOTIDE SEQUENCE</scope>
    <source>
        <strain evidence="2">CGMCC 4.7679</strain>
    </source>
</reference>
<dbReference type="Proteomes" id="UP000658656">
    <property type="component" value="Unassembled WGS sequence"/>
</dbReference>
<gene>
    <name evidence="2" type="ORF">GCM10017566_59330</name>
</gene>
<dbReference type="SUPFAM" id="SSF63380">
    <property type="entry name" value="Riboflavin synthase domain-like"/>
    <property type="match status" value="1"/>
</dbReference>
<dbReference type="AlphaFoldDB" id="A0A8H9MG50"/>
<reference evidence="2" key="2">
    <citation type="submission" date="2020-09" db="EMBL/GenBank/DDBJ databases">
        <authorList>
            <person name="Sun Q."/>
            <person name="Zhou Y."/>
        </authorList>
    </citation>
    <scope>NUCLEOTIDE SEQUENCE</scope>
    <source>
        <strain evidence="2">CGMCC 4.7679</strain>
    </source>
</reference>
<dbReference type="OrthoDB" id="3291337at2"/>
<keyword evidence="3" id="KW-1185">Reference proteome</keyword>
<sequence>MVFSLAQVTQVRRLTPHMARISLAGDELRRLTVACPDAYVKLFFPRPGQERPVLPELARDSWYQSYLAMPDDVRPPMRTYTVRAHRGAEIDIDFVLHGDTGPASRWALGAQPGDTIALFGTGGLHTVPAGTDWQLLIGDETAVPAIGAILERLAPGTVARVYIEVDDPAEQQRFTTLGDVQVHWVHRQSRPHGERLLNAVRLAALPGGTPYGWISGEAGMVKFARRHLVGDRGFPKSAITFTGYWRRGITHDNLV</sequence>
<dbReference type="PROSITE" id="PS51384">
    <property type="entry name" value="FAD_FR"/>
    <property type="match status" value="1"/>
</dbReference>
<dbReference type="InterPro" id="IPR007037">
    <property type="entry name" value="SIP_rossman_dom"/>
</dbReference>
<dbReference type="Gene3D" id="2.40.30.10">
    <property type="entry name" value="Translation factors"/>
    <property type="match status" value="1"/>
</dbReference>
<evidence type="ECO:0000313" key="3">
    <source>
        <dbReference type="Proteomes" id="UP000658656"/>
    </source>
</evidence>
<dbReference type="PANTHER" id="PTHR30157:SF0">
    <property type="entry name" value="NADPH-DEPENDENT FERRIC-CHELATE REDUCTASE"/>
    <property type="match status" value="1"/>
</dbReference>
<feature type="domain" description="FAD-binding FR-type" evidence="1">
    <location>
        <begin position="1"/>
        <end position="128"/>
    </location>
</feature>
<dbReference type="EMBL" id="BNAV01000012">
    <property type="protein sequence ID" value="GHF77269.1"/>
    <property type="molecule type" value="Genomic_DNA"/>
</dbReference>
<dbReference type="InterPro" id="IPR017927">
    <property type="entry name" value="FAD-bd_FR_type"/>
</dbReference>
<dbReference type="InterPro" id="IPR039374">
    <property type="entry name" value="SIP_fam"/>
</dbReference>
<dbReference type="Pfam" id="PF04954">
    <property type="entry name" value="SIP"/>
    <property type="match status" value="1"/>
</dbReference>
<comment type="caution">
    <text evidence="2">The sequence shown here is derived from an EMBL/GenBank/DDBJ whole genome shotgun (WGS) entry which is preliminary data.</text>
</comment>
<dbReference type="InterPro" id="IPR013113">
    <property type="entry name" value="SIP_FAD-bd"/>
</dbReference>
<accession>A0A8H9MG50</accession>
<name>A0A8H9MG50_9PSEU</name>
<dbReference type="PANTHER" id="PTHR30157">
    <property type="entry name" value="FERRIC REDUCTASE, NADPH-DEPENDENT"/>
    <property type="match status" value="1"/>
</dbReference>
<dbReference type="Pfam" id="PF08021">
    <property type="entry name" value="FAD_binding_9"/>
    <property type="match status" value="1"/>
</dbReference>
<dbReference type="GO" id="GO:0016491">
    <property type="term" value="F:oxidoreductase activity"/>
    <property type="evidence" value="ECO:0007669"/>
    <property type="project" value="InterPro"/>
</dbReference>
<evidence type="ECO:0000313" key="2">
    <source>
        <dbReference type="EMBL" id="GHF77269.1"/>
    </source>
</evidence>
<evidence type="ECO:0000259" key="1">
    <source>
        <dbReference type="PROSITE" id="PS51384"/>
    </source>
</evidence>
<dbReference type="CDD" id="cd06193">
    <property type="entry name" value="siderophore_interacting"/>
    <property type="match status" value="1"/>
</dbReference>
<dbReference type="RefSeq" id="WP_145938310.1">
    <property type="nucleotide sequence ID" value="NZ_BNAV01000012.1"/>
</dbReference>
<proteinExistence type="predicted"/>
<dbReference type="Gene3D" id="3.40.50.80">
    <property type="entry name" value="Nucleotide-binding domain of ferredoxin-NADP reductase (FNR) module"/>
    <property type="match status" value="1"/>
</dbReference>
<protein>
    <submittedName>
        <fullName evidence="2">Siderophore-interacting protein</fullName>
    </submittedName>
</protein>
<organism evidence="2 3">
    <name type="scientific">Amycolatopsis bartoniae</name>
    <dbReference type="NCBI Taxonomy" id="941986"/>
    <lineage>
        <taxon>Bacteria</taxon>
        <taxon>Bacillati</taxon>
        <taxon>Actinomycetota</taxon>
        <taxon>Actinomycetes</taxon>
        <taxon>Pseudonocardiales</taxon>
        <taxon>Pseudonocardiaceae</taxon>
        <taxon>Amycolatopsis</taxon>
    </lineage>
</organism>
<dbReference type="InterPro" id="IPR017938">
    <property type="entry name" value="Riboflavin_synthase-like_b-brl"/>
</dbReference>